<dbReference type="AlphaFoldDB" id="A0AAX6I3H8"/>
<organism evidence="1 2">
    <name type="scientific">Iris pallida</name>
    <name type="common">Sweet iris</name>
    <dbReference type="NCBI Taxonomy" id="29817"/>
    <lineage>
        <taxon>Eukaryota</taxon>
        <taxon>Viridiplantae</taxon>
        <taxon>Streptophyta</taxon>
        <taxon>Embryophyta</taxon>
        <taxon>Tracheophyta</taxon>
        <taxon>Spermatophyta</taxon>
        <taxon>Magnoliopsida</taxon>
        <taxon>Liliopsida</taxon>
        <taxon>Asparagales</taxon>
        <taxon>Iridaceae</taxon>
        <taxon>Iridoideae</taxon>
        <taxon>Irideae</taxon>
        <taxon>Iris</taxon>
    </lineage>
</organism>
<sequence length="75" mass="8027">MPFPLRLVQLSLPSPSTAPQPLVVSSAPVSQRVSLGYAHQHALASEDRQARRAVCGGIDTVIVVQVGRRRACNLP</sequence>
<proteinExistence type="predicted"/>
<gene>
    <name evidence="1" type="ORF">M6B38_276460</name>
</gene>
<protein>
    <submittedName>
        <fullName evidence="1">2-hydroxyisoflavanone dehydratase</fullName>
    </submittedName>
</protein>
<accession>A0AAX6I3H8</accession>
<dbReference type="EMBL" id="JANAVB010004998">
    <property type="protein sequence ID" value="KAJ6847722.1"/>
    <property type="molecule type" value="Genomic_DNA"/>
</dbReference>
<evidence type="ECO:0000313" key="1">
    <source>
        <dbReference type="EMBL" id="KAJ6847722.1"/>
    </source>
</evidence>
<comment type="caution">
    <text evidence="1">The sequence shown here is derived from an EMBL/GenBank/DDBJ whole genome shotgun (WGS) entry which is preliminary data.</text>
</comment>
<reference evidence="1" key="2">
    <citation type="submission" date="2023-04" db="EMBL/GenBank/DDBJ databases">
        <authorList>
            <person name="Bruccoleri R.E."/>
            <person name="Oakeley E.J."/>
            <person name="Faust A.-M."/>
            <person name="Dessus-Babus S."/>
            <person name="Altorfer M."/>
            <person name="Burckhardt D."/>
            <person name="Oertli M."/>
            <person name="Naumann U."/>
            <person name="Petersen F."/>
            <person name="Wong J."/>
        </authorList>
    </citation>
    <scope>NUCLEOTIDE SEQUENCE</scope>
    <source>
        <strain evidence="1">GSM-AAB239-AS_SAM_17_03QT</strain>
        <tissue evidence="1">Leaf</tissue>
    </source>
</reference>
<reference evidence="1" key="1">
    <citation type="journal article" date="2023" name="GigaByte">
        <title>Genome assembly of the bearded iris, Iris pallida Lam.</title>
        <authorList>
            <person name="Bruccoleri R.E."/>
            <person name="Oakeley E.J."/>
            <person name="Faust A.M.E."/>
            <person name="Altorfer M."/>
            <person name="Dessus-Babus S."/>
            <person name="Burckhardt D."/>
            <person name="Oertli M."/>
            <person name="Naumann U."/>
            <person name="Petersen F."/>
            <person name="Wong J."/>
        </authorList>
    </citation>
    <scope>NUCLEOTIDE SEQUENCE</scope>
    <source>
        <strain evidence="1">GSM-AAB239-AS_SAM_17_03QT</strain>
    </source>
</reference>
<keyword evidence="2" id="KW-1185">Reference proteome</keyword>
<evidence type="ECO:0000313" key="2">
    <source>
        <dbReference type="Proteomes" id="UP001140949"/>
    </source>
</evidence>
<dbReference type="Proteomes" id="UP001140949">
    <property type="component" value="Unassembled WGS sequence"/>
</dbReference>
<name>A0AAX6I3H8_IRIPA</name>